<evidence type="ECO:0000313" key="4">
    <source>
        <dbReference type="Proteomes" id="UP000541444"/>
    </source>
</evidence>
<feature type="region of interest" description="Disordered" evidence="2">
    <location>
        <begin position="157"/>
        <end position="210"/>
    </location>
</feature>
<dbReference type="InterPro" id="IPR036045">
    <property type="entry name" value="Sec1-like_sf"/>
</dbReference>
<protein>
    <recommendedName>
        <fullName evidence="5">Sec1 family domain-containing protein MIP3</fullName>
    </recommendedName>
</protein>
<keyword evidence="4" id="KW-1185">Reference proteome</keyword>
<dbReference type="InterPro" id="IPR027482">
    <property type="entry name" value="Sec1-like_dom2"/>
</dbReference>
<dbReference type="InterPro" id="IPR001619">
    <property type="entry name" value="Sec1-like"/>
</dbReference>
<dbReference type="Gene3D" id="3.40.50.1910">
    <property type="match status" value="1"/>
</dbReference>
<evidence type="ECO:0000256" key="1">
    <source>
        <dbReference type="ARBA" id="ARBA00009884"/>
    </source>
</evidence>
<dbReference type="Proteomes" id="UP000541444">
    <property type="component" value="Unassembled WGS sequence"/>
</dbReference>
<dbReference type="GO" id="GO:0016192">
    <property type="term" value="P:vesicle-mediated transport"/>
    <property type="evidence" value="ECO:0007669"/>
    <property type="project" value="InterPro"/>
</dbReference>
<gene>
    <name evidence="3" type="ORF">GIB67_041184</name>
</gene>
<organism evidence="3 4">
    <name type="scientific">Kingdonia uniflora</name>
    <dbReference type="NCBI Taxonomy" id="39325"/>
    <lineage>
        <taxon>Eukaryota</taxon>
        <taxon>Viridiplantae</taxon>
        <taxon>Streptophyta</taxon>
        <taxon>Embryophyta</taxon>
        <taxon>Tracheophyta</taxon>
        <taxon>Spermatophyta</taxon>
        <taxon>Magnoliopsida</taxon>
        <taxon>Ranunculales</taxon>
        <taxon>Circaeasteraceae</taxon>
        <taxon>Kingdonia</taxon>
    </lineage>
</organism>
<dbReference type="PANTHER" id="PTHR11679">
    <property type="entry name" value="VESICLE PROTEIN SORTING-ASSOCIATED"/>
    <property type="match status" value="1"/>
</dbReference>
<comment type="similarity">
    <text evidence="1">Belongs to the STXBP/unc-18/SEC1 family.</text>
</comment>
<dbReference type="OrthoDB" id="549905at2759"/>
<sequence>MAVADVIRSSLDSIRQISEHLKDTIIYLDAGCTEAFQFLGAFPLLLELGASAVCSLENINSLDTVANWNSNSDDAKKLVVITSRLLSDAHRYILRCLSAHHGVHSCTIFTAISEIAHSAYTDSPLGPDAFREYKSLLLQDYEELVRKCERRDHTSPRFGRIEQLNESNLSDRSASEDEGWSQLTPSNEKFFDPETSPSGRNMDENNPTTSKEDGWLRLIVSVHHFPMILCPLSPRAFVLPSEGTIAEASLSNEHEDSICPGLPPISTGLLSDGEETPPGAILTAHFLYHLAAKMDLKLEIFSIGDSSKTIGKILMDMSSLYDVGRRKRSAGLLLIDRTLDLITPCSHGDSLVDRMSTSLPHREHTPLSHVIQSKHGYCVPRTPLDVQIPLGRIVREADTLNDDILVEERIDAFLRGWNSTESGENCCETVQSHIESLSGSLVSTYHYQGAHFLDSLLERRTKDGVLLIKKWLQEILRKEKLSVNGRIRPGRPSTAELHSMVTALVKEESCLFRNKGIVQLAKAAVLALSEPHNSKWDAFVSAETILRVNAGDTSQSLFAQIRDLINKSVLLTSHEHGLLSFQDTLLLAIMGYILAGENFPTSGSKGPFSWEEEHFLKEAIVDAVLENPKATTLKFLIGLENELEANLHNIKSKKPKEDSSNQSASDEFDEDGWGNWGEEDTNHKLEDEYCDMQLKLELRDRVDNLFRFFHKLSSLKTRNIPLREGPLALERNFGGDPSMDKGLLFKLLTLVLEKHEVPGLEYHSSTVGRLFKSGFGRFGLGQAKPSLGDQTLILVFVVGGITGHEVFQAQESLSQSGRPDVELIIGGTSFLTPDDMLDLLLGSSSYI</sequence>
<dbReference type="AlphaFoldDB" id="A0A7J7LKD6"/>
<evidence type="ECO:0000313" key="3">
    <source>
        <dbReference type="EMBL" id="KAF6143116.1"/>
    </source>
</evidence>
<name>A0A7J7LKD6_9MAGN</name>
<dbReference type="EMBL" id="JACGCM010002221">
    <property type="protein sequence ID" value="KAF6143116.1"/>
    <property type="molecule type" value="Genomic_DNA"/>
</dbReference>
<feature type="region of interest" description="Disordered" evidence="2">
    <location>
        <begin position="650"/>
        <end position="677"/>
    </location>
</feature>
<dbReference type="SUPFAM" id="SSF56815">
    <property type="entry name" value="Sec1/munc18-like (SM) proteins"/>
    <property type="match status" value="1"/>
</dbReference>
<accession>A0A7J7LKD6</accession>
<reference evidence="3 4" key="1">
    <citation type="journal article" date="2020" name="IScience">
        <title>Genome Sequencing of the Endangered Kingdonia uniflora (Circaeasteraceae, Ranunculales) Reveals Potential Mechanisms of Evolutionary Specialization.</title>
        <authorList>
            <person name="Sun Y."/>
            <person name="Deng T."/>
            <person name="Zhang A."/>
            <person name="Moore M.J."/>
            <person name="Landis J.B."/>
            <person name="Lin N."/>
            <person name="Zhang H."/>
            <person name="Zhang X."/>
            <person name="Huang J."/>
            <person name="Zhang X."/>
            <person name="Sun H."/>
            <person name="Wang H."/>
        </authorList>
    </citation>
    <scope>NUCLEOTIDE SEQUENCE [LARGE SCALE GENOMIC DNA]</scope>
    <source>
        <strain evidence="3">TB1705</strain>
        <tissue evidence="3">Leaf</tissue>
    </source>
</reference>
<evidence type="ECO:0000256" key="2">
    <source>
        <dbReference type="SAM" id="MobiDB-lite"/>
    </source>
</evidence>
<comment type="caution">
    <text evidence="3">The sequence shown here is derived from an EMBL/GenBank/DDBJ whole genome shotgun (WGS) entry which is preliminary data.</text>
</comment>
<evidence type="ECO:0008006" key="5">
    <source>
        <dbReference type="Google" id="ProtNLM"/>
    </source>
</evidence>
<feature type="compositionally biased region" description="Polar residues" evidence="2">
    <location>
        <begin position="195"/>
        <end position="209"/>
    </location>
</feature>
<proteinExistence type="inferred from homology"/>